<gene>
    <name evidence="1" type="ORF">AVDCRST_MAG03-2505</name>
</gene>
<organism evidence="1">
    <name type="scientific">uncultured Rubrobacteraceae bacterium</name>
    <dbReference type="NCBI Taxonomy" id="349277"/>
    <lineage>
        <taxon>Bacteria</taxon>
        <taxon>Bacillati</taxon>
        <taxon>Actinomycetota</taxon>
        <taxon>Rubrobacteria</taxon>
        <taxon>Rubrobacterales</taxon>
        <taxon>Rubrobacteraceae</taxon>
        <taxon>environmental samples</taxon>
    </lineage>
</organism>
<proteinExistence type="predicted"/>
<sequence>MPRAVNEGWPTPRLPVPDLFGRLDDEAELGDEVLADLQKLRGWSRPPTWSARNGGVVRVKVSPSERFQASGVRLQVMSSEFSCLRPPFRPERYDLGPFDGRLVSPREQSVTGLQFLIPDA</sequence>
<dbReference type="AlphaFoldDB" id="A0A6J4PM74"/>
<accession>A0A6J4PM74</accession>
<reference evidence="1" key="1">
    <citation type="submission" date="2020-02" db="EMBL/GenBank/DDBJ databases">
        <authorList>
            <person name="Meier V. D."/>
        </authorList>
    </citation>
    <scope>NUCLEOTIDE SEQUENCE</scope>
    <source>
        <strain evidence="1">AVDCRST_MAG03</strain>
    </source>
</reference>
<dbReference type="EMBL" id="CADCUT010000152">
    <property type="protein sequence ID" value="CAA9420300.1"/>
    <property type="molecule type" value="Genomic_DNA"/>
</dbReference>
<protein>
    <submittedName>
        <fullName evidence="1">Uncharacterized protein</fullName>
    </submittedName>
</protein>
<name>A0A6J4PM74_9ACTN</name>
<evidence type="ECO:0000313" key="1">
    <source>
        <dbReference type="EMBL" id="CAA9420300.1"/>
    </source>
</evidence>